<protein>
    <submittedName>
        <fullName evidence="2">Uncharacterized protein</fullName>
    </submittedName>
</protein>
<keyword evidence="3" id="KW-1185">Reference proteome</keyword>
<keyword evidence="1" id="KW-1133">Transmembrane helix</keyword>
<name>A0AAE0BH50_9CHLO</name>
<sequence length="195" mass="21421">VVIGGGIELILALLAPSQENTELDFYHALIRIACVILLCLRFIPHVGRGKLGSWLIAKNLRLEGYNITLIMLLSSFHCVIYYLLAMRASGDQNKFCFLITLDALLLQIYTFQCFSILWWRACLVCSIQAASAISWLLLLQDSLKHQIALVIGLLINTGEAVEKGPEAAHTIVTGFRVLPGNTATEMCEEGTGGCP</sequence>
<evidence type="ECO:0000313" key="2">
    <source>
        <dbReference type="EMBL" id="KAK3236546.1"/>
    </source>
</evidence>
<keyword evidence="1" id="KW-0812">Transmembrane</keyword>
<feature type="non-terminal residue" evidence="2">
    <location>
        <position position="1"/>
    </location>
</feature>
<dbReference type="Proteomes" id="UP001190700">
    <property type="component" value="Unassembled WGS sequence"/>
</dbReference>
<dbReference type="EMBL" id="LGRX02034985">
    <property type="protein sequence ID" value="KAK3236546.1"/>
    <property type="molecule type" value="Genomic_DNA"/>
</dbReference>
<evidence type="ECO:0000313" key="3">
    <source>
        <dbReference type="Proteomes" id="UP001190700"/>
    </source>
</evidence>
<gene>
    <name evidence="2" type="ORF">CYMTET_53319</name>
</gene>
<feature type="transmembrane region" description="Helical" evidence="1">
    <location>
        <begin position="64"/>
        <end position="83"/>
    </location>
</feature>
<reference evidence="2 3" key="1">
    <citation type="journal article" date="2015" name="Genome Biol. Evol.">
        <title>Comparative Genomics of a Bacterivorous Green Alga Reveals Evolutionary Causalities and Consequences of Phago-Mixotrophic Mode of Nutrition.</title>
        <authorList>
            <person name="Burns J.A."/>
            <person name="Paasch A."/>
            <person name="Narechania A."/>
            <person name="Kim E."/>
        </authorList>
    </citation>
    <scope>NUCLEOTIDE SEQUENCE [LARGE SCALE GENOMIC DNA]</scope>
    <source>
        <strain evidence="2 3">PLY_AMNH</strain>
    </source>
</reference>
<feature type="transmembrane region" description="Helical" evidence="1">
    <location>
        <begin position="117"/>
        <end position="139"/>
    </location>
</feature>
<evidence type="ECO:0000256" key="1">
    <source>
        <dbReference type="SAM" id="Phobius"/>
    </source>
</evidence>
<feature type="transmembrane region" description="Helical" evidence="1">
    <location>
        <begin position="25"/>
        <end position="44"/>
    </location>
</feature>
<proteinExistence type="predicted"/>
<accession>A0AAE0BH50</accession>
<comment type="caution">
    <text evidence="2">The sequence shown here is derived from an EMBL/GenBank/DDBJ whole genome shotgun (WGS) entry which is preliminary data.</text>
</comment>
<dbReference type="AlphaFoldDB" id="A0AAE0BH50"/>
<organism evidence="2 3">
    <name type="scientific">Cymbomonas tetramitiformis</name>
    <dbReference type="NCBI Taxonomy" id="36881"/>
    <lineage>
        <taxon>Eukaryota</taxon>
        <taxon>Viridiplantae</taxon>
        <taxon>Chlorophyta</taxon>
        <taxon>Pyramimonadophyceae</taxon>
        <taxon>Pyramimonadales</taxon>
        <taxon>Pyramimonadaceae</taxon>
        <taxon>Cymbomonas</taxon>
    </lineage>
</organism>
<keyword evidence="1" id="KW-0472">Membrane</keyword>